<protein>
    <submittedName>
        <fullName evidence="1">Major fimbrial subunit protein FimA</fullName>
    </submittedName>
</protein>
<name>A0A2V3PKT0_9BACT</name>
<evidence type="ECO:0000313" key="2">
    <source>
        <dbReference type="Proteomes" id="UP000247973"/>
    </source>
</evidence>
<dbReference type="Proteomes" id="UP000247973">
    <property type="component" value="Unassembled WGS sequence"/>
</dbReference>
<organism evidence="1 2">
    <name type="scientific">Dysgonomonas alginatilytica</name>
    <dbReference type="NCBI Taxonomy" id="1605892"/>
    <lineage>
        <taxon>Bacteria</taxon>
        <taxon>Pseudomonadati</taxon>
        <taxon>Bacteroidota</taxon>
        <taxon>Bacteroidia</taxon>
        <taxon>Bacteroidales</taxon>
        <taxon>Dysgonomonadaceae</taxon>
        <taxon>Dysgonomonas</taxon>
    </lineage>
</organism>
<dbReference type="AlphaFoldDB" id="A0A2V3PKT0"/>
<accession>A0A2V3PKT0</accession>
<reference evidence="1 2" key="1">
    <citation type="submission" date="2018-03" db="EMBL/GenBank/DDBJ databases">
        <title>Genomic Encyclopedia of Archaeal and Bacterial Type Strains, Phase II (KMG-II): from individual species to whole genera.</title>
        <authorList>
            <person name="Goeker M."/>
        </authorList>
    </citation>
    <scope>NUCLEOTIDE SEQUENCE [LARGE SCALE GENOMIC DNA]</scope>
    <source>
        <strain evidence="1 2">DSM 100214</strain>
    </source>
</reference>
<dbReference type="EMBL" id="QICL01000035">
    <property type="protein sequence ID" value="PXV59439.1"/>
    <property type="molecule type" value="Genomic_DNA"/>
</dbReference>
<keyword evidence="2" id="KW-1185">Reference proteome</keyword>
<comment type="caution">
    <text evidence="1">The sequence shown here is derived from an EMBL/GenBank/DDBJ whole genome shotgun (WGS) entry which is preliminary data.</text>
</comment>
<gene>
    <name evidence="1" type="ORF">CLV62_13511</name>
</gene>
<sequence length="348" mass="38521">MTTKNRTTLRDTLFRGIAKFLPFGEARWGWVLLLLLLVSCSHDDDNAVIPPAGTAKTTQLQLSFGGASTYTTPATENEKKLGSIAIFVQVGTSETFSSHFTTKDQLINNIFTIDIQADNLSAAAQIIVIANYKENGISDSQLSLTHTLDDLQSFQTPAIANNGSMPGYPLNERPLLMYYTQSFENLQTYIETNGKITVNLKRMAARVDVIDNTETNTGLFGLYSAQVINPKSATYLLPNNTTTNIAAIMPLVDFLPVTTVTPTATDKRITLYTYECGESHLPTVQVVYQLISTGEKFMRDFPITTKESVPVASIKRNSYYEVYSTPPSVLILDPGDWDEEDEEWVAIP</sequence>
<proteinExistence type="predicted"/>
<evidence type="ECO:0000313" key="1">
    <source>
        <dbReference type="EMBL" id="PXV59439.1"/>
    </source>
</evidence>